<keyword evidence="4 6" id="KW-0378">Hydrolase</keyword>
<proteinExistence type="inferred from homology"/>
<dbReference type="Gene3D" id="3.20.20.300">
    <property type="entry name" value="Glycoside hydrolase, family 3, N-terminal domain"/>
    <property type="match status" value="1"/>
</dbReference>
<feature type="domain" description="Glycoside hydrolase family 3 C-terminal" evidence="8">
    <location>
        <begin position="191"/>
        <end position="246"/>
    </location>
</feature>
<dbReference type="Pfam" id="PF00933">
    <property type="entry name" value="Glyco_hydro_3"/>
    <property type="match status" value="1"/>
</dbReference>
<evidence type="ECO:0000256" key="6">
    <source>
        <dbReference type="RuleBase" id="RU361161"/>
    </source>
</evidence>
<dbReference type="EMBL" id="BSXU01011187">
    <property type="protein sequence ID" value="GME74231.1"/>
    <property type="molecule type" value="Genomic_DNA"/>
</dbReference>
<dbReference type="PRINTS" id="PR00133">
    <property type="entry name" value="GLHYDRLASE3"/>
</dbReference>
<evidence type="ECO:0000256" key="4">
    <source>
        <dbReference type="ARBA" id="ARBA00022801"/>
    </source>
</evidence>
<dbReference type="OrthoDB" id="47059at2759"/>
<evidence type="ECO:0000313" key="10">
    <source>
        <dbReference type="Proteomes" id="UP001165063"/>
    </source>
</evidence>
<keyword evidence="6" id="KW-0119">Carbohydrate metabolism</keyword>
<evidence type="ECO:0000256" key="3">
    <source>
        <dbReference type="ARBA" id="ARBA00012744"/>
    </source>
</evidence>
<keyword evidence="5 6" id="KW-0326">Glycosidase</keyword>
<organism evidence="9 10">
    <name type="scientific">Ambrosiozyma monospora</name>
    <name type="common">Yeast</name>
    <name type="synonym">Endomycopsis monosporus</name>
    <dbReference type="NCBI Taxonomy" id="43982"/>
    <lineage>
        <taxon>Eukaryota</taxon>
        <taxon>Fungi</taxon>
        <taxon>Dikarya</taxon>
        <taxon>Ascomycota</taxon>
        <taxon>Saccharomycotina</taxon>
        <taxon>Pichiomycetes</taxon>
        <taxon>Pichiales</taxon>
        <taxon>Pichiaceae</taxon>
        <taxon>Ambrosiozyma</taxon>
    </lineage>
</organism>
<keyword evidence="6" id="KW-0624">Polysaccharide degradation</keyword>
<keyword evidence="10" id="KW-1185">Reference proteome</keyword>
<evidence type="ECO:0000256" key="2">
    <source>
        <dbReference type="ARBA" id="ARBA00005336"/>
    </source>
</evidence>
<accession>A0A9W6T478</accession>
<dbReference type="InterPro" id="IPR036881">
    <property type="entry name" value="Glyco_hydro_3_C_sf"/>
</dbReference>
<feature type="domain" description="Glycoside hydrolase family 3 N-terminal" evidence="7">
    <location>
        <begin position="3"/>
        <end position="154"/>
    </location>
</feature>
<dbReference type="InterPro" id="IPR002772">
    <property type="entry name" value="Glyco_hydro_3_C"/>
</dbReference>
<evidence type="ECO:0000313" key="9">
    <source>
        <dbReference type="EMBL" id="GME74231.1"/>
    </source>
</evidence>
<dbReference type="SUPFAM" id="SSF51445">
    <property type="entry name" value="(Trans)glycosidases"/>
    <property type="match status" value="1"/>
</dbReference>
<dbReference type="PANTHER" id="PTHR42715">
    <property type="entry name" value="BETA-GLUCOSIDASE"/>
    <property type="match status" value="1"/>
</dbReference>
<dbReference type="GO" id="GO:0008422">
    <property type="term" value="F:beta-glucosidase activity"/>
    <property type="evidence" value="ECO:0007669"/>
    <property type="project" value="UniProtKB-EC"/>
</dbReference>
<dbReference type="InterPro" id="IPR001764">
    <property type="entry name" value="Glyco_hydro_3_N"/>
</dbReference>
<dbReference type="GO" id="GO:0009251">
    <property type="term" value="P:glucan catabolic process"/>
    <property type="evidence" value="ECO:0007669"/>
    <property type="project" value="TreeGrafter"/>
</dbReference>
<dbReference type="InterPro" id="IPR019800">
    <property type="entry name" value="Glyco_hydro_3_AS"/>
</dbReference>
<protein>
    <recommendedName>
        <fullName evidence="3 6">beta-glucosidase</fullName>
        <ecNumber evidence="3 6">3.2.1.21</ecNumber>
    </recommendedName>
</protein>
<dbReference type="SUPFAM" id="SSF52279">
    <property type="entry name" value="Beta-D-glucan exohydrolase, C-terminal domain"/>
    <property type="match status" value="1"/>
</dbReference>
<dbReference type="EC" id="3.2.1.21" evidence="3 6"/>
<comment type="catalytic activity">
    <reaction evidence="1 6">
        <text>Hydrolysis of terminal, non-reducing beta-D-glucosyl residues with release of beta-D-glucose.</text>
        <dbReference type="EC" id="3.2.1.21"/>
    </reaction>
</comment>
<dbReference type="InterPro" id="IPR050288">
    <property type="entry name" value="Cellulose_deg_GH3"/>
</dbReference>
<evidence type="ECO:0000256" key="5">
    <source>
        <dbReference type="ARBA" id="ARBA00023295"/>
    </source>
</evidence>
<name>A0A9W6T478_AMBMO</name>
<dbReference type="Proteomes" id="UP001165063">
    <property type="component" value="Unassembled WGS sequence"/>
</dbReference>
<dbReference type="Pfam" id="PF01915">
    <property type="entry name" value="Glyco_hydro_3_C"/>
    <property type="match status" value="1"/>
</dbReference>
<evidence type="ECO:0000256" key="1">
    <source>
        <dbReference type="ARBA" id="ARBA00000448"/>
    </source>
</evidence>
<comment type="similarity">
    <text evidence="2 6">Belongs to the glycosyl hydrolase 3 family.</text>
</comment>
<reference evidence="9" key="1">
    <citation type="submission" date="2023-04" db="EMBL/GenBank/DDBJ databases">
        <title>Ambrosiozyma monospora NBRC 1965.</title>
        <authorList>
            <person name="Ichikawa N."/>
            <person name="Sato H."/>
            <person name="Tonouchi N."/>
        </authorList>
    </citation>
    <scope>NUCLEOTIDE SEQUENCE</scope>
    <source>
        <strain evidence="9">NBRC 1965</strain>
    </source>
</reference>
<evidence type="ECO:0000259" key="8">
    <source>
        <dbReference type="Pfam" id="PF01915"/>
    </source>
</evidence>
<gene>
    <name evidence="9" type="ORF">Amon01_000945000</name>
</gene>
<dbReference type="PROSITE" id="PS00775">
    <property type="entry name" value="GLYCOSYL_HYDROL_F3"/>
    <property type="match status" value="1"/>
</dbReference>
<dbReference type="InterPro" id="IPR017853">
    <property type="entry name" value="GH"/>
</dbReference>
<evidence type="ECO:0000259" key="7">
    <source>
        <dbReference type="Pfam" id="PF00933"/>
    </source>
</evidence>
<comment type="caution">
    <text evidence="9">The sequence shown here is derived from an EMBL/GenBank/DDBJ whole genome shotgun (WGS) entry which is preliminary data.</text>
</comment>
<sequence>MAAASIVKGIQSGGVAATIKHFVCNDFEDQRNSVNAIVSERALREVYLMPFQLATKYANPKSYMTCYNRVQGEHVPNSKKLITDLLRKEWGWDGLVMSDWFGVYNCEKSLEAGLDLECPGGPAMIRKHESLIHQILAREIPQYVIDERVKNILNFIKFGIESGIPANGKENEDNNTAETSAFIRQLADDAIVLLKNENSILPLKPEENICLIGPGAIERRTTGGGSASLNSYYHTTVADALKTKLGRDVPFAMGVQRII</sequence>
<dbReference type="AlphaFoldDB" id="A0A9W6T478"/>
<dbReference type="PANTHER" id="PTHR42715:SF27">
    <property type="entry name" value="BETA-GLUCOSIDASE-RELATED"/>
    <property type="match status" value="1"/>
</dbReference>
<comment type="pathway">
    <text evidence="6">Glycan metabolism; cellulose degradation.</text>
</comment>
<dbReference type="InterPro" id="IPR036962">
    <property type="entry name" value="Glyco_hydro_3_N_sf"/>
</dbReference>
<dbReference type="Gene3D" id="3.40.50.1700">
    <property type="entry name" value="Glycoside hydrolase family 3 C-terminal domain"/>
    <property type="match status" value="1"/>
</dbReference>